<dbReference type="PANTHER" id="PTHR10102:SF0">
    <property type="entry name" value="DNA-DIRECTED RNA POLYMERASE, MITOCHONDRIAL"/>
    <property type="match status" value="1"/>
</dbReference>
<evidence type="ECO:0000256" key="5">
    <source>
        <dbReference type="ARBA" id="ARBA00022695"/>
    </source>
</evidence>
<dbReference type="PROSITE" id="PS00489">
    <property type="entry name" value="RNA_POL_PHAGE_2"/>
    <property type="match status" value="1"/>
</dbReference>
<keyword evidence="3 10" id="KW-0240">DNA-directed RNA polymerase</keyword>
<keyword evidence="7" id="KW-0496">Mitochondrion</keyword>
<feature type="domain" description="DNA-directed RNA polymerase N-terminal" evidence="11">
    <location>
        <begin position="128"/>
        <end position="498"/>
    </location>
</feature>
<dbReference type="SUPFAM" id="SSF56672">
    <property type="entry name" value="DNA/RNA polymerases"/>
    <property type="match status" value="1"/>
</dbReference>
<dbReference type="AlphaFoldDB" id="A0AAW1PZR5"/>
<dbReference type="PANTHER" id="PTHR10102">
    <property type="entry name" value="DNA-DIRECTED RNA POLYMERASE, MITOCHONDRIAL"/>
    <property type="match status" value="1"/>
</dbReference>
<gene>
    <name evidence="12" type="ORF">WJX72_003057</name>
</gene>
<dbReference type="InterPro" id="IPR029262">
    <property type="entry name" value="RPOL_N"/>
</dbReference>
<evidence type="ECO:0000256" key="4">
    <source>
        <dbReference type="ARBA" id="ARBA00022679"/>
    </source>
</evidence>
<dbReference type="InterPro" id="IPR043502">
    <property type="entry name" value="DNA/RNA_pol_sf"/>
</dbReference>
<dbReference type="Gene3D" id="1.10.287.280">
    <property type="match status" value="1"/>
</dbReference>
<keyword evidence="6" id="KW-0809">Transit peptide</keyword>
<dbReference type="Pfam" id="PF14700">
    <property type="entry name" value="RPOL_N"/>
    <property type="match status" value="1"/>
</dbReference>
<keyword evidence="4 10" id="KW-0808">Transferase</keyword>
<dbReference type="FunFam" id="1.10.150.20:FF:000041">
    <property type="entry name" value="DNA-directed RNA polymerase"/>
    <property type="match status" value="1"/>
</dbReference>
<comment type="subcellular location">
    <subcellularLocation>
        <location evidence="1">Mitochondrion</location>
    </subcellularLocation>
</comment>
<dbReference type="EC" id="2.7.7.6" evidence="10"/>
<proteinExistence type="inferred from homology"/>
<comment type="function">
    <text evidence="10">DNA-dependent RNA polymerase catalyzes the transcription of DNA into RNA using the four ribonucleoside triphosphates as substrates.</text>
</comment>
<keyword evidence="5 10" id="KW-0548">Nucleotidyltransferase</keyword>
<dbReference type="GO" id="GO:0034245">
    <property type="term" value="C:mitochondrial DNA-directed RNA polymerase complex"/>
    <property type="evidence" value="ECO:0007669"/>
    <property type="project" value="TreeGrafter"/>
</dbReference>
<comment type="caution">
    <text evidence="12">The sequence shown here is derived from an EMBL/GenBank/DDBJ whole genome shotgun (WGS) entry which is preliminary data.</text>
</comment>
<dbReference type="InterPro" id="IPR002092">
    <property type="entry name" value="DNA-dir_Rpol_phage-type"/>
</dbReference>
<accession>A0AAW1PZR5</accession>
<name>A0AAW1PZR5_9CHLO</name>
<dbReference type="FunFam" id="1.10.287.280:FF:000001">
    <property type="entry name" value="DNA-directed RNA polymerase"/>
    <property type="match status" value="1"/>
</dbReference>
<dbReference type="Gene3D" id="1.10.287.260">
    <property type="match status" value="1"/>
</dbReference>
<dbReference type="PROSITE" id="PS00900">
    <property type="entry name" value="RNA_POL_PHAGE_1"/>
    <property type="match status" value="1"/>
</dbReference>
<reference evidence="12 13" key="1">
    <citation type="journal article" date="2024" name="Nat. Commun.">
        <title>Phylogenomics reveals the evolutionary origins of lichenization in chlorophyte algae.</title>
        <authorList>
            <person name="Puginier C."/>
            <person name="Libourel C."/>
            <person name="Otte J."/>
            <person name="Skaloud P."/>
            <person name="Haon M."/>
            <person name="Grisel S."/>
            <person name="Petersen M."/>
            <person name="Berrin J.G."/>
            <person name="Delaux P.M."/>
            <person name="Dal Grande F."/>
            <person name="Keller J."/>
        </authorList>
    </citation>
    <scope>NUCLEOTIDE SEQUENCE [LARGE SCALE GENOMIC DNA]</scope>
    <source>
        <strain evidence="12 13">SAG 2043</strain>
    </source>
</reference>
<dbReference type="InterPro" id="IPR024075">
    <property type="entry name" value="DNA-dir_RNA_pol_helix_hairp_sf"/>
</dbReference>
<dbReference type="InterPro" id="IPR046950">
    <property type="entry name" value="DNA-dir_Rpol_C_phage-type"/>
</dbReference>
<evidence type="ECO:0000256" key="7">
    <source>
        <dbReference type="ARBA" id="ARBA00023128"/>
    </source>
</evidence>
<dbReference type="GO" id="GO:0003677">
    <property type="term" value="F:DNA binding"/>
    <property type="evidence" value="ECO:0007669"/>
    <property type="project" value="InterPro"/>
</dbReference>
<evidence type="ECO:0000256" key="9">
    <source>
        <dbReference type="ARBA" id="ARBA00048552"/>
    </source>
</evidence>
<evidence type="ECO:0000313" key="13">
    <source>
        <dbReference type="Proteomes" id="UP001489004"/>
    </source>
</evidence>
<evidence type="ECO:0000259" key="11">
    <source>
        <dbReference type="SMART" id="SM01311"/>
    </source>
</evidence>
<evidence type="ECO:0000256" key="6">
    <source>
        <dbReference type="ARBA" id="ARBA00022946"/>
    </source>
</evidence>
<evidence type="ECO:0000256" key="2">
    <source>
        <dbReference type="ARBA" id="ARBA00009493"/>
    </source>
</evidence>
<dbReference type="EMBL" id="JALJOR010000007">
    <property type="protein sequence ID" value="KAK9814262.1"/>
    <property type="molecule type" value="Genomic_DNA"/>
</dbReference>
<keyword evidence="13" id="KW-1185">Reference proteome</keyword>
<dbReference type="Gene3D" id="1.10.150.20">
    <property type="entry name" value="5' to 3' exonuclease, C-terminal subdomain"/>
    <property type="match status" value="1"/>
</dbReference>
<evidence type="ECO:0000256" key="8">
    <source>
        <dbReference type="ARBA" id="ARBA00023163"/>
    </source>
</evidence>
<evidence type="ECO:0000256" key="3">
    <source>
        <dbReference type="ARBA" id="ARBA00022478"/>
    </source>
</evidence>
<dbReference type="GO" id="GO:0003899">
    <property type="term" value="F:DNA-directed RNA polymerase activity"/>
    <property type="evidence" value="ECO:0007669"/>
    <property type="project" value="UniProtKB-EC"/>
</dbReference>
<dbReference type="GO" id="GO:0006390">
    <property type="term" value="P:mitochondrial transcription"/>
    <property type="evidence" value="ECO:0007669"/>
    <property type="project" value="TreeGrafter"/>
</dbReference>
<organism evidence="12 13">
    <name type="scientific">[Myrmecia] bisecta</name>
    <dbReference type="NCBI Taxonomy" id="41462"/>
    <lineage>
        <taxon>Eukaryota</taxon>
        <taxon>Viridiplantae</taxon>
        <taxon>Chlorophyta</taxon>
        <taxon>core chlorophytes</taxon>
        <taxon>Trebouxiophyceae</taxon>
        <taxon>Trebouxiales</taxon>
        <taxon>Trebouxiaceae</taxon>
        <taxon>Myrmecia</taxon>
    </lineage>
</organism>
<comment type="similarity">
    <text evidence="2 10">Belongs to the phage and mitochondrial RNA polymerase family.</text>
</comment>
<dbReference type="SMART" id="SM01311">
    <property type="entry name" value="RPOL_N"/>
    <property type="match status" value="1"/>
</dbReference>
<dbReference type="InterPro" id="IPR037159">
    <property type="entry name" value="RNA_POL_N_sf"/>
</dbReference>
<comment type="catalytic activity">
    <reaction evidence="9 10">
        <text>RNA(n) + a ribonucleoside 5'-triphosphate = RNA(n+1) + diphosphate</text>
        <dbReference type="Rhea" id="RHEA:21248"/>
        <dbReference type="Rhea" id="RHEA-COMP:14527"/>
        <dbReference type="Rhea" id="RHEA-COMP:17342"/>
        <dbReference type="ChEBI" id="CHEBI:33019"/>
        <dbReference type="ChEBI" id="CHEBI:61557"/>
        <dbReference type="ChEBI" id="CHEBI:140395"/>
        <dbReference type="EC" id="2.7.7.6"/>
    </reaction>
</comment>
<protein>
    <recommendedName>
        <fullName evidence="10">DNA-directed RNA polymerase</fullName>
        <ecNumber evidence="10">2.7.7.6</ecNumber>
    </recommendedName>
</protein>
<dbReference type="Pfam" id="PF00940">
    <property type="entry name" value="RNA_pol"/>
    <property type="match status" value="1"/>
</dbReference>
<evidence type="ECO:0000256" key="1">
    <source>
        <dbReference type="ARBA" id="ARBA00004173"/>
    </source>
</evidence>
<dbReference type="Proteomes" id="UP001489004">
    <property type="component" value="Unassembled WGS sequence"/>
</dbReference>
<sequence>MALASSGKKALSASILRLWGSRTLEGPNRFADLLKRSSRPFAAPAHACPSYTSDEAEEDMLRKKAEAQEKLLALVERFRQHGESITRRRQQAGKPNSTVAMRYVPLKELLDAQIGGSSAEDAVLDRWQRQVEKEVATVQKTADQYAKELEVMQGAGFMKRATLMKPVQLLMTQWYHRLEKAIEQEQKDILNGVRTLDAAAYGPFLLLLKPEIYAVMTMHCVVAAMMSESEGGQVKLSKVSSSLGKAVQSQVGLEALKRNLREDNKRRRAATRQRFAAGLPVDTICELEQEPSELPSWLQPEPSFERRMRLVQTRYAQPKSFKGNQGVDARDMGVLKKVAQMAVDDPTMWTIPQLAKVGCKLVELLIQTAKVRVTDWDVKGEYLREEPAFEHRIDTSYNKGSWKKHGMIACHPKVMDKLVPRPNSDDHHRRAEHMSRWLPMLVPPLPWKSPTDGGHLVTRNTIMRLRTDHVQSDCLEEANNLPVSGLNRIYDALNALGSVGWSINTSVLPVVEEAWRRGGGIADLPSAADVPLPERNTTQLGIHVQNGQLQAYNIANHPATQRAWYIQKLRAQKKNRELHSLRCDLQYKLEVAKEFKDEEVFYYPHNLDFRGRAYPMHPHLNHLGSDVCRGLLQFAEARPLGNDGLDWLKIQVANLYGSGADKLALGERKTFVDRHLAKVIDSAERPFDGSRWWLEADSPWQLLATCMDIREALASGNHRTYVSRLPVHQDGSCNGLQHYAALGRDLSGGQAVNLMQADKPQDVYSKIAALVHEKVQTDAATGHADAVRLAPFVNRKLIKQTVMTSVYGVTFVGAREQIGNQLRSRGWMDEKAIFKTSNYAAKVTLLSLHDMFTNAKAIMDWLSNCAKNIARDGEAVGWTTPLGLPVVQPYRKPKTKSVQTVLQRLILSTTMDDGPVQVGRQRTAFPPNYIHSVDSAHMMMTATECRKAGLDFAGVHDSFWTHACDVPIMNRILREQFIKLHEQPLLEQLKDEFHERYPAVFIPPIPPKGELDLQEVLKSDYFFN</sequence>
<keyword evidence="8 10" id="KW-0804">Transcription</keyword>
<dbReference type="Gene3D" id="1.10.1320.10">
    <property type="entry name" value="DNA-directed RNA polymerase, N-terminal domain"/>
    <property type="match status" value="1"/>
</dbReference>
<evidence type="ECO:0000313" key="12">
    <source>
        <dbReference type="EMBL" id="KAK9814262.1"/>
    </source>
</evidence>
<evidence type="ECO:0000256" key="10">
    <source>
        <dbReference type="RuleBase" id="RU003805"/>
    </source>
</evidence>